<sequence length="114" mass="13083">MNCVYGNMYKTYHFPYMSFTAVHCVHNFLHHIKLHKRIGLHPNIVQFCGITKIESDVNSGLAIGSNESSKNMDLYRGSAVESNESSENIRDIAREDTSTAHRMKFSKMTKMRLI</sequence>
<dbReference type="HOGENOM" id="CLU_2122352_0_0_1"/>
<protein>
    <submittedName>
        <fullName evidence="1">Uncharacterized protein</fullName>
    </submittedName>
</protein>
<gene>
    <name evidence="1" type="ORF">GLOINDRAFT_97226</name>
</gene>
<accession>U9U4R7</accession>
<organism evidence="1">
    <name type="scientific">Rhizophagus irregularis (strain DAOM 181602 / DAOM 197198 / MUCL 43194)</name>
    <name type="common">Arbuscular mycorrhizal fungus</name>
    <name type="synonym">Glomus intraradices</name>
    <dbReference type="NCBI Taxonomy" id="747089"/>
    <lineage>
        <taxon>Eukaryota</taxon>
        <taxon>Fungi</taxon>
        <taxon>Fungi incertae sedis</taxon>
        <taxon>Mucoromycota</taxon>
        <taxon>Glomeromycotina</taxon>
        <taxon>Glomeromycetes</taxon>
        <taxon>Glomerales</taxon>
        <taxon>Glomeraceae</taxon>
        <taxon>Rhizophagus</taxon>
    </lineage>
</organism>
<proteinExistence type="predicted"/>
<reference evidence="1" key="1">
    <citation type="submission" date="2013-07" db="EMBL/GenBank/DDBJ databases">
        <title>The genome of an arbuscular mycorrhizal fungus provides insights into the evolution of the oldest plant symbiosis.</title>
        <authorList>
            <consortium name="DOE Joint Genome Institute"/>
            <person name="Tisserant E."/>
            <person name="Malbreil M."/>
            <person name="Kuo A."/>
            <person name="Kohler A."/>
            <person name="Symeonidi A."/>
            <person name="Balestrini R."/>
            <person name="Charron P."/>
            <person name="Duensing N."/>
            <person name="Frei-dit-Frey N."/>
            <person name="Gianinazzi-Pearson V."/>
            <person name="Gilbert B."/>
            <person name="Handa Y."/>
            <person name="Hijri M."/>
            <person name="Kaul R."/>
            <person name="Kawaguchi M."/>
            <person name="Krajinski F."/>
            <person name="Lammers P."/>
            <person name="Lapierre D."/>
            <person name="Masclaux F.G."/>
            <person name="Murat C."/>
            <person name="Morin E."/>
            <person name="Ndikumana S."/>
            <person name="Pagni M."/>
            <person name="Petitpierre D."/>
            <person name="Requena N."/>
            <person name="Rosikiewicz P."/>
            <person name="Riley R."/>
            <person name="Saito K."/>
            <person name="San Clemente H."/>
            <person name="Shapiro H."/>
            <person name="van Tuinen D."/>
            <person name="Becard G."/>
            <person name="Bonfante P."/>
            <person name="Paszkowski U."/>
            <person name="Shachar-Hill Y."/>
            <person name="Young J.P."/>
            <person name="Sanders I.R."/>
            <person name="Henrissat B."/>
            <person name="Rensing S.A."/>
            <person name="Grigoriev I.V."/>
            <person name="Corradi N."/>
            <person name="Roux C."/>
            <person name="Martin F."/>
        </authorList>
    </citation>
    <scope>NUCLEOTIDE SEQUENCE</scope>
    <source>
        <strain evidence="1">DAOM 197198</strain>
    </source>
</reference>
<dbReference type="AlphaFoldDB" id="U9U4R7"/>
<dbReference type="EMBL" id="KI286911">
    <property type="protein sequence ID" value="ESA10611.1"/>
    <property type="molecule type" value="Genomic_DNA"/>
</dbReference>
<name>U9U4R7_RHIID</name>
<evidence type="ECO:0000313" key="1">
    <source>
        <dbReference type="EMBL" id="ESA10611.1"/>
    </source>
</evidence>